<gene>
    <name evidence="7" type="ORF">IAA67_01630</name>
</gene>
<feature type="transmembrane region" description="Helical" evidence="6">
    <location>
        <begin position="59"/>
        <end position="78"/>
    </location>
</feature>
<dbReference type="PANTHER" id="PTHR33931:SF2">
    <property type="entry name" value="HOLIN-LIKE PROTEIN CIDA"/>
    <property type="match status" value="1"/>
</dbReference>
<evidence type="ECO:0000313" key="8">
    <source>
        <dbReference type="Proteomes" id="UP000886874"/>
    </source>
</evidence>
<evidence type="ECO:0000256" key="5">
    <source>
        <dbReference type="ARBA" id="ARBA00023136"/>
    </source>
</evidence>
<name>A0A9D1CNE2_9FIRM</name>
<keyword evidence="5 6" id="KW-0472">Membrane</keyword>
<organism evidence="7 8">
    <name type="scientific">Candidatus Avoscillospira stercorigallinarum</name>
    <dbReference type="NCBI Taxonomy" id="2840708"/>
    <lineage>
        <taxon>Bacteria</taxon>
        <taxon>Bacillati</taxon>
        <taxon>Bacillota</taxon>
        <taxon>Clostridia</taxon>
        <taxon>Eubacteriales</taxon>
        <taxon>Oscillospiraceae</taxon>
        <taxon>Oscillospiraceae incertae sedis</taxon>
        <taxon>Candidatus Avoscillospira</taxon>
    </lineage>
</organism>
<accession>A0A9D1CNE2</accession>
<reference evidence="7" key="1">
    <citation type="submission" date="2020-10" db="EMBL/GenBank/DDBJ databases">
        <authorList>
            <person name="Gilroy R."/>
        </authorList>
    </citation>
    <scope>NUCLEOTIDE SEQUENCE</scope>
    <source>
        <strain evidence="7">ChiSjej2B20-13462</strain>
    </source>
</reference>
<keyword evidence="4 6" id="KW-1133">Transmembrane helix</keyword>
<evidence type="ECO:0000256" key="1">
    <source>
        <dbReference type="ARBA" id="ARBA00004651"/>
    </source>
</evidence>
<keyword evidence="3 6" id="KW-0812">Transmembrane</keyword>
<dbReference type="AlphaFoldDB" id="A0A9D1CNE2"/>
<feature type="transmembrane region" description="Helical" evidence="6">
    <location>
        <begin position="84"/>
        <end position="107"/>
    </location>
</feature>
<evidence type="ECO:0000256" key="2">
    <source>
        <dbReference type="ARBA" id="ARBA00022475"/>
    </source>
</evidence>
<proteinExistence type="predicted"/>
<evidence type="ECO:0000313" key="7">
    <source>
        <dbReference type="EMBL" id="HIQ69018.1"/>
    </source>
</evidence>
<protein>
    <submittedName>
        <fullName evidence="7">CidA/LrgA family protein</fullName>
    </submittedName>
</protein>
<evidence type="ECO:0000256" key="6">
    <source>
        <dbReference type="SAM" id="Phobius"/>
    </source>
</evidence>
<reference evidence="7" key="2">
    <citation type="journal article" date="2021" name="PeerJ">
        <title>Extensive microbial diversity within the chicken gut microbiome revealed by metagenomics and culture.</title>
        <authorList>
            <person name="Gilroy R."/>
            <person name="Ravi A."/>
            <person name="Getino M."/>
            <person name="Pursley I."/>
            <person name="Horton D.L."/>
            <person name="Alikhan N.F."/>
            <person name="Baker D."/>
            <person name="Gharbi K."/>
            <person name="Hall N."/>
            <person name="Watson M."/>
            <person name="Adriaenssens E.M."/>
            <person name="Foster-Nyarko E."/>
            <person name="Jarju S."/>
            <person name="Secka A."/>
            <person name="Antonio M."/>
            <person name="Oren A."/>
            <person name="Chaudhuri R.R."/>
            <person name="La Ragione R."/>
            <person name="Hildebrand F."/>
            <person name="Pallen M.J."/>
        </authorList>
    </citation>
    <scope>NUCLEOTIDE SEQUENCE</scope>
    <source>
        <strain evidence="7">ChiSjej2B20-13462</strain>
    </source>
</reference>
<dbReference type="Pfam" id="PF03788">
    <property type="entry name" value="LrgA"/>
    <property type="match status" value="1"/>
</dbReference>
<comment type="caution">
    <text evidence="7">The sequence shown here is derived from an EMBL/GenBank/DDBJ whole genome shotgun (WGS) entry which is preliminary data.</text>
</comment>
<dbReference type="InterPro" id="IPR005538">
    <property type="entry name" value="LrgA/CidA"/>
</dbReference>
<dbReference type="PANTHER" id="PTHR33931">
    <property type="entry name" value="HOLIN-LIKE PROTEIN CIDA-RELATED"/>
    <property type="match status" value="1"/>
</dbReference>
<evidence type="ECO:0000256" key="4">
    <source>
        <dbReference type="ARBA" id="ARBA00022989"/>
    </source>
</evidence>
<comment type="subcellular location">
    <subcellularLocation>
        <location evidence="1">Cell membrane</location>
        <topology evidence="1">Multi-pass membrane protein</topology>
    </subcellularLocation>
</comment>
<feature type="transmembrane region" description="Helical" evidence="6">
    <location>
        <begin position="26"/>
        <end position="47"/>
    </location>
</feature>
<sequence>MSVLAQLAVIFAICLAAEGLAALLPFAFPATVLAMVILLVLLAVRALKPRQLRESSGFLLDHMAMFFVPGCVSLIKYWDVMAANLLPILLITILTTPLVFCVTGHAVQLTIRLLQKRGGDAQ</sequence>
<dbReference type="GO" id="GO:0005886">
    <property type="term" value="C:plasma membrane"/>
    <property type="evidence" value="ECO:0007669"/>
    <property type="project" value="UniProtKB-SubCell"/>
</dbReference>
<evidence type="ECO:0000256" key="3">
    <source>
        <dbReference type="ARBA" id="ARBA00022692"/>
    </source>
</evidence>
<keyword evidence="2" id="KW-1003">Cell membrane</keyword>
<dbReference type="EMBL" id="DVFN01000021">
    <property type="protein sequence ID" value="HIQ69018.1"/>
    <property type="molecule type" value="Genomic_DNA"/>
</dbReference>
<dbReference type="Proteomes" id="UP000886874">
    <property type="component" value="Unassembled WGS sequence"/>
</dbReference>